<dbReference type="EMBL" id="FNQG01000003">
    <property type="protein sequence ID" value="SDZ84518.1"/>
    <property type="molecule type" value="Genomic_DNA"/>
</dbReference>
<dbReference type="InterPro" id="IPR040198">
    <property type="entry name" value="Fido_containing"/>
</dbReference>
<dbReference type="SUPFAM" id="SSF140931">
    <property type="entry name" value="Fic-like"/>
    <property type="match status" value="1"/>
</dbReference>
<name>A0A1H3WE44_SELRU</name>
<feature type="domain" description="Fido" evidence="4">
    <location>
        <begin position="94"/>
        <end position="241"/>
    </location>
</feature>
<evidence type="ECO:0000313" key="6">
    <source>
        <dbReference type="Proteomes" id="UP000183469"/>
    </source>
</evidence>
<evidence type="ECO:0000256" key="3">
    <source>
        <dbReference type="PIRSR" id="PIRSR640198-3"/>
    </source>
</evidence>
<dbReference type="InterPro" id="IPR003812">
    <property type="entry name" value="Fido"/>
</dbReference>
<dbReference type="Gene3D" id="1.10.3290.10">
    <property type="entry name" value="Fido-like domain"/>
    <property type="match status" value="1"/>
</dbReference>
<evidence type="ECO:0000256" key="1">
    <source>
        <dbReference type="PIRSR" id="PIRSR640198-1"/>
    </source>
</evidence>
<reference evidence="5 6" key="1">
    <citation type="submission" date="2016-10" db="EMBL/GenBank/DDBJ databases">
        <authorList>
            <person name="de Groot N.N."/>
        </authorList>
    </citation>
    <scope>NUCLEOTIDE SEQUENCE [LARGE SCALE GENOMIC DNA]</scope>
    <source>
        <strain evidence="5 6">DSM 2872</strain>
    </source>
</reference>
<dbReference type="PANTHER" id="PTHR13504:SF38">
    <property type="entry name" value="FIDO DOMAIN-CONTAINING PROTEIN"/>
    <property type="match status" value="1"/>
</dbReference>
<dbReference type="AlphaFoldDB" id="A0A1H3WE44"/>
<evidence type="ECO:0000259" key="4">
    <source>
        <dbReference type="PROSITE" id="PS51459"/>
    </source>
</evidence>
<dbReference type="PANTHER" id="PTHR13504">
    <property type="entry name" value="FIDO DOMAIN-CONTAINING PROTEIN DDB_G0283145"/>
    <property type="match status" value="1"/>
</dbReference>
<dbReference type="Proteomes" id="UP000183469">
    <property type="component" value="Unassembled WGS sequence"/>
</dbReference>
<keyword evidence="2" id="KW-0067">ATP-binding</keyword>
<protein>
    <submittedName>
        <fullName evidence="5">Uncharacterized conserved protein</fullName>
    </submittedName>
</protein>
<keyword evidence="2" id="KW-0547">Nucleotide-binding</keyword>
<feature type="binding site" evidence="2">
    <location>
        <begin position="178"/>
        <end position="185"/>
    </location>
    <ligand>
        <name>ATP</name>
        <dbReference type="ChEBI" id="CHEBI:30616"/>
    </ligand>
</feature>
<dbReference type="InterPro" id="IPR036597">
    <property type="entry name" value="Fido-like_dom_sf"/>
</dbReference>
<sequence length="247" mass="28782">MSQKGNVQRLIHQLKTEQAAKYKNGIYHYTQTSLAYNSNRIEGSKLSHEHTINLFNTHTILSNGDEVIDSNDIIETMNHFRAFDYILKNYDQPTDENFIKQLHQILKANTTDADLDWFNVGEYKALPNTIGDKETCAPDNVAEEIQKLLTHYQNISSHDFHDLLKFHVDFEAIHPFQDGNGRVGRLLLFKDCLAFGIIPFIIDNDHKQFYYRGLREFYREPGYLTDTCLSAQDKYTAYCKHFVKDFS</sequence>
<dbReference type="GO" id="GO:0005524">
    <property type="term" value="F:ATP binding"/>
    <property type="evidence" value="ECO:0007669"/>
    <property type="project" value="UniProtKB-KW"/>
</dbReference>
<organism evidence="5 6">
    <name type="scientific">Selenomonas ruminantium</name>
    <dbReference type="NCBI Taxonomy" id="971"/>
    <lineage>
        <taxon>Bacteria</taxon>
        <taxon>Bacillati</taxon>
        <taxon>Bacillota</taxon>
        <taxon>Negativicutes</taxon>
        <taxon>Selenomonadales</taxon>
        <taxon>Selenomonadaceae</taxon>
        <taxon>Selenomonas</taxon>
    </lineage>
</organism>
<dbReference type="PROSITE" id="PS51459">
    <property type="entry name" value="FIDO"/>
    <property type="match status" value="1"/>
</dbReference>
<evidence type="ECO:0000256" key="2">
    <source>
        <dbReference type="PIRSR" id="PIRSR640198-2"/>
    </source>
</evidence>
<gene>
    <name evidence="5" type="ORF">SAMN05660648_00869</name>
</gene>
<dbReference type="RefSeq" id="WP_074671129.1">
    <property type="nucleotide sequence ID" value="NZ_FNQG01000003.1"/>
</dbReference>
<feature type="binding site" evidence="2">
    <location>
        <begin position="210"/>
        <end position="211"/>
    </location>
    <ligand>
        <name>ATP</name>
        <dbReference type="ChEBI" id="CHEBI:30616"/>
    </ligand>
</feature>
<proteinExistence type="predicted"/>
<dbReference type="Pfam" id="PF02661">
    <property type="entry name" value="Fic"/>
    <property type="match status" value="1"/>
</dbReference>
<feature type="site" description="Important for autoinhibition of adenylyltransferase activity" evidence="3">
    <location>
        <position position="42"/>
    </location>
</feature>
<feature type="active site" evidence="1">
    <location>
        <position position="174"/>
    </location>
</feature>
<dbReference type="OrthoDB" id="9813719at2"/>
<accession>A0A1H3WE44</accession>
<evidence type="ECO:0000313" key="5">
    <source>
        <dbReference type="EMBL" id="SDZ84518.1"/>
    </source>
</evidence>